<keyword evidence="1" id="KW-0812">Transmembrane</keyword>
<dbReference type="CDD" id="cd15841">
    <property type="entry name" value="SNARE_Qc"/>
    <property type="match status" value="1"/>
</dbReference>
<dbReference type="Gene3D" id="1.20.5.110">
    <property type="match status" value="1"/>
</dbReference>
<dbReference type="Gene3D" id="1.20.58.90">
    <property type="match status" value="1"/>
</dbReference>
<dbReference type="SUPFAM" id="SSF58038">
    <property type="entry name" value="SNARE fusion complex"/>
    <property type="match status" value="1"/>
</dbReference>
<dbReference type="InterPro" id="IPR000727">
    <property type="entry name" value="T_SNARE_dom"/>
</dbReference>
<dbReference type="AlphaFoldDB" id="W7TPR6"/>
<evidence type="ECO:0000259" key="2">
    <source>
        <dbReference type="PROSITE" id="PS50192"/>
    </source>
</evidence>
<keyword evidence="4" id="KW-1185">Reference proteome</keyword>
<protein>
    <submittedName>
        <fullName evidence="3">Qc-syp6 tlg1p syntaxin 6 family</fullName>
    </submittedName>
</protein>
<gene>
    <name evidence="3" type="primary">SNR12</name>
    <name evidence="3" type="ORF">Naga_100653g2</name>
</gene>
<keyword evidence="1" id="KW-0472">Membrane</keyword>
<proteinExistence type="predicted"/>
<dbReference type="Proteomes" id="UP000019335">
    <property type="component" value="Unassembled WGS sequence"/>
</dbReference>
<dbReference type="PROSITE" id="PS50192">
    <property type="entry name" value="T_SNARE"/>
    <property type="match status" value="1"/>
</dbReference>
<evidence type="ECO:0000313" key="4">
    <source>
        <dbReference type="Proteomes" id="UP000019335"/>
    </source>
</evidence>
<sequence length="258" mass="28237">MQVARSKEYTTQILTSAQRSIAILHLTVHPAKAFQLVVPMAFTAQEWTEEYGRVKTSAIDLRASFATPSSSSSNPSTQQLANLEQSVDKLDYRLGTMEQNPGQFGISQSDVVRRRELVKGLRHQLSLLGTSSHGTNGLVTGTTRDGSAASGGGGVPGGLRTLAQQRREIIHEQDELLEDLGKGVDRLKMQGLVIRDETGIHHKLLEDIDGDVEAAASSLRMEARHAQRIREQSTVCRLYICIAILLIILVLLLVIGFT</sequence>
<name>W7TPR6_9STRA</name>
<keyword evidence="1" id="KW-1133">Transmembrane helix</keyword>
<dbReference type="EMBL" id="AZIL01002114">
    <property type="protein sequence ID" value="EWM22724.1"/>
    <property type="molecule type" value="Genomic_DNA"/>
</dbReference>
<accession>W7TPR6</accession>
<evidence type="ECO:0000256" key="1">
    <source>
        <dbReference type="SAM" id="Phobius"/>
    </source>
</evidence>
<evidence type="ECO:0000313" key="3">
    <source>
        <dbReference type="EMBL" id="EWM22724.1"/>
    </source>
</evidence>
<dbReference type="OrthoDB" id="29755at2759"/>
<organism evidence="3 4">
    <name type="scientific">Nannochloropsis gaditana</name>
    <dbReference type="NCBI Taxonomy" id="72520"/>
    <lineage>
        <taxon>Eukaryota</taxon>
        <taxon>Sar</taxon>
        <taxon>Stramenopiles</taxon>
        <taxon>Ochrophyta</taxon>
        <taxon>Eustigmatophyceae</taxon>
        <taxon>Eustigmatales</taxon>
        <taxon>Monodopsidaceae</taxon>
        <taxon>Nannochloropsis</taxon>
    </lineage>
</organism>
<reference evidence="3 4" key="1">
    <citation type="journal article" date="2014" name="Mol. Plant">
        <title>Chromosome Scale Genome Assembly and Transcriptome Profiling of Nannochloropsis gaditana in Nitrogen Depletion.</title>
        <authorList>
            <person name="Corteggiani Carpinelli E."/>
            <person name="Telatin A."/>
            <person name="Vitulo N."/>
            <person name="Forcato C."/>
            <person name="D'Angelo M."/>
            <person name="Schiavon R."/>
            <person name="Vezzi A."/>
            <person name="Giacometti G.M."/>
            <person name="Morosinotto T."/>
            <person name="Valle G."/>
        </authorList>
    </citation>
    <scope>NUCLEOTIDE SEQUENCE [LARGE SCALE GENOMIC DNA]</scope>
    <source>
        <strain evidence="3 4">B-31</strain>
    </source>
</reference>
<feature type="domain" description="T-SNARE coiled-coil homology" evidence="2">
    <location>
        <begin position="167"/>
        <end position="229"/>
    </location>
</feature>
<comment type="caution">
    <text evidence="3">The sequence shown here is derived from an EMBL/GenBank/DDBJ whole genome shotgun (WGS) entry which is preliminary data.</text>
</comment>
<feature type="transmembrane region" description="Helical" evidence="1">
    <location>
        <begin position="238"/>
        <end position="257"/>
    </location>
</feature>